<comment type="subcellular location">
    <subcellularLocation>
        <location evidence="1">Nucleus</location>
    </subcellularLocation>
</comment>
<comment type="caution">
    <text evidence="8">The sequence shown here is derived from an EMBL/GenBank/DDBJ whole genome shotgun (WGS) entry which is preliminary data.</text>
</comment>
<dbReference type="SUPFAM" id="SSF101936">
    <property type="entry name" value="DNA-binding pseudobarrel domain"/>
    <property type="match status" value="3"/>
</dbReference>
<feature type="region of interest" description="Disordered" evidence="6">
    <location>
        <begin position="357"/>
        <end position="379"/>
    </location>
</feature>
<evidence type="ECO:0000313" key="9">
    <source>
        <dbReference type="Proteomes" id="UP000634136"/>
    </source>
</evidence>
<evidence type="ECO:0000256" key="6">
    <source>
        <dbReference type="SAM" id="MobiDB-lite"/>
    </source>
</evidence>
<dbReference type="PANTHER" id="PTHR31391">
    <property type="entry name" value="B3 DOMAIN-CONTAINING PROTEIN OS11G0197600-RELATED"/>
    <property type="match status" value="1"/>
</dbReference>
<keyword evidence="9" id="KW-1185">Reference proteome</keyword>
<keyword evidence="4" id="KW-0804">Transcription</keyword>
<reference evidence="8" key="1">
    <citation type="submission" date="2020-09" db="EMBL/GenBank/DDBJ databases">
        <title>Genome-Enabled Discovery of Anthraquinone Biosynthesis in Senna tora.</title>
        <authorList>
            <person name="Kang S.-H."/>
            <person name="Pandey R.P."/>
            <person name="Lee C.-M."/>
            <person name="Sim J.-S."/>
            <person name="Jeong J.-T."/>
            <person name="Choi B.-S."/>
            <person name="Jung M."/>
            <person name="Ginzburg D."/>
            <person name="Zhao K."/>
            <person name="Won S.Y."/>
            <person name="Oh T.-J."/>
            <person name="Yu Y."/>
            <person name="Kim N.-H."/>
            <person name="Lee O.R."/>
            <person name="Lee T.-H."/>
            <person name="Bashyal P."/>
            <person name="Kim T.-S."/>
            <person name="Lee W.-H."/>
            <person name="Kawkins C."/>
            <person name="Kim C.-K."/>
            <person name="Kim J.S."/>
            <person name="Ahn B.O."/>
            <person name="Rhee S.Y."/>
            <person name="Sohng J.K."/>
        </authorList>
    </citation>
    <scope>NUCLEOTIDE SEQUENCE</scope>
    <source>
        <tissue evidence="8">Leaf</tissue>
    </source>
</reference>
<feature type="domain" description="TF-B3" evidence="7">
    <location>
        <begin position="254"/>
        <end position="355"/>
    </location>
</feature>
<accession>A0A834SJI8</accession>
<feature type="region of interest" description="Disordered" evidence="6">
    <location>
        <begin position="137"/>
        <end position="213"/>
    </location>
</feature>
<dbReference type="EMBL" id="JAAIUW010000013">
    <property type="protein sequence ID" value="KAF7803593.1"/>
    <property type="molecule type" value="Genomic_DNA"/>
</dbReference>
<keyword evidence="3" id="KW-0238">DNA-binding</keyword>
<feature type="compositionally biased region" description="Basic and acidic residues" evidence="6">
    <location>
        <begin position="160"/>
        <end position="169"/>
    </location>
</feature>
<evidence type="ECO:0000259" key="7">
    <source>
        <dbReference type="PROSITE" id="PS50863"/>
    </source>
</evidence>
<dbReference type="InterPro" id="IPR044837">
    <property type="entry name" value="REM16-like"/>
</dbReference>
<dbReference type="AlphaFoldDB" id="A0A834SJI8"/>
<dbReference type="GO" id="GO:0005634">
    <property type="term" value="C:nucleus"/>
    <property type="evidence" value="ECO:0007669"/>
    <property type="project" value="UniProtKB-SubCell"/>
</dbReference>
<evidence type="ECO:0000256" key="5">
    <source>
        <dbReference type="ARBA" id="ARBA00023242"/>
    </source>
</evidence>
<evidence type="ECO:0000313" key="8">
    <source>
        <dbReference type="EMBL" id="KAF7803593.1"/>
    </source>
</evidence>
<dbReference type="InterPro" id="IPR015300">
    <property type="entry name" value="DNA-bd_pseudobarrel_sf"/>
</dbReference>
<gene>
    <name evidence="8" type="ORF">G2W53_042704</name>
</gene>
<sequence>MASHSGSSNPIHFFKIILKSSLQSIRIPNKFTGRYGGGLPNPVFLKPPDGKEWRIYWTKHDNGFWLQNGWEEFASFYSLNMGHLVLFKYEGTSQFVVHIFDQSATEIEYPSHDTLGQKDNLTKISDENIVEVLDDMPSSKKVGPKVPRSSPRPHKKMRTATHEDVEKRTSNLQNFHVGVKSRSGQPQGTESQKSTNEELKACKQESEEDMGGRTLTKNKCLNWEDERRMDSLTALKKTRASKRARTFRSQNPSFRVVMRPSYVNYRFRLHLPLEFFKTYLQKKNNTARVKLLVEDGVWSVRYMSRRAGKQYVLELHYGWKKFVEDNDLKVGDVCLFELIQRTKPTTLQVTIFRASKGSVHSNDSDPGNGEKGVKLEGFLDQGGKPTQSTSLLSRPQESRTLAEAGRFSSKNPFFTIHIRAGHLYVPKSFHRYIKKTNVIMIQMEKTSWPVNIVFYADSTRSESARFSGGWFSFARESGLQVGDICIFELIERGKDQVLQLHVFRSPSK</sequence>
<name>A0A834SJI8_9FABA</name>
<feature type="domain" description="TF-B3" evidence="7">
    <location>
        <begin position="10"/>
        <end position="103"/>
    </location>
</feature>
<proteinExistence type="predicted"/>
<evidence type="ECO:0000256" key="1">
    <source>
        <dbReference type="ARBA" id="ARBA00004123"/>
    </source>
</evidence>
<evidence type="ECO:0000256" key="2">
    <source>
        <dbReference type="ARBA" id="ARBA00023015"/>
    </source>
</evidence>
<evidence type="ECO:0000256" key="4">
    <source>
        <dbReference type="ARBA" id="ARBA00023163"/>
    </source>
</evidence>
<dbReference type="Pfam" id="PF02362">
    <property type="entry name" value="B3"/>
    <property type="match status" value="3"/>
</dbReference>
<dbReference type="GO" id="GO:0003677">
    <property type="term" value="F:DNA binding"/>
    <property type="evidence" value="ECO:0007669"/>
    <property type="project" value="UniProtKB-KW"/>
</dbReference>
<feature type="compositionally biased region" description="Polar residues" evidence="6">
    <location>
        <begin position="182"/>
        <end position="194"/>
    </location>
</feature>
<protein>
    <submittedName>
        <fullName evidence="8">B3 domain-containing transcription factor VRN1-like isoform X2</fullName>
    </submittedName>
</protein>
<organism evidence="8 9">
    <name type="scientific">Senna tora</name>
    <dbReference type="NCBI Taxonomy" id="362788"/>
    <lineage>
        <taxon>Eukaryota</taxon>
        <taxon>Viridiplantae</taxon>
        <taxon>Streptophyta</taxon>
        <taxon>Embryophyta</taxon>
        <taxon>Tracheophyta</taxon>
        <taxon>Spermatophyta</taxon>
        <taxon>Magnoliopsida</taxon>
        <taxon>eudicotyledons</taxon>
        <taxon>Gunneridae</taxon>
        <taxon>Pentapetalae</taxon>
        <taxon>rosids</taxon>
        <taxon>fabids</taxon>
        <taxon>Fabales</taxon>
        <taxon>Fabaceae</taxon>
        <taxon>Caesalpinioideae</taxon>
        <taxon>Cassia clade</taxon>
        <taxon>Senna</taxon>
    </lineage>
</organism>
<dbReference type="Gene3D" id="2.40.330.10">
    <property type="entry name" value="DNA-binding pseudobarrel domain"/>
    <property type="match status" value="3"/>
</dbReference>
<dbReference type="SMART" id="SM01019">
    <property type="entry name" value="B3"/>
    <property type="match status" value="3"/>
</dbReference>
<feature type="compositionally biased region" description="Basic and acidic residues" evidence="6">
    <location>
        <begin position="195"/>
        <end position="205"/>
    </location>
</feature>
<dbReference type="InterPro" id="IPR003340">
    <property type="entry name" value="B3_DNA-bd"/>
</dbReference>
<evidence type="ECO:0000256" key="3">
    <source>
        <dbReference type="ARBA" id="ARBA00023125"/>
    </source>
</evidence>
<dbReference type="CDD" id="cd10017">
    <property type="entry name" value="B3_DNA"/>
    <property type="match status" value="3"/>
</dbReference>
<keyword evidence="5" id="KW-0539">Nucleus</keyword>
<dbReference type="PROSITE" id="PS50863">
    <property type="entry name" value="B3"/>
    <property type="match status" value="3"/>
</dbReference>
<keyword evidence="2" id="KW-0805">Transcription regulation</keyword>
<dbReference type="Proteomes" id="UP000634136">
    <property type="component" value="Unassembled WGS sequence"/>
</dbReference>
<feature type="domain" description="TF-B3" evidence="7">
    <location>
        <begin position="408"/>
        <end position="506"/>
    </location>
</feature>
<dbReference type="OrthoDB" id="1688597at2759"/>